<keyword evidence="2 4" id="KW-0863">Zinc-finger</keyword>
<evidence type="ECO:0000313" key="7">
    <source>
        <dbReference type="Proteomes" id="UP001371456"/>
    </source>
</evidence>
<evidence type="ECO:0000259" key="5">
    <source>
        <dbReference type="PROSITE" id="PS50966"/>
    </source>
</evidence>
<dbReference type="InterPro" id="IPR007527">
    <property type="entry name" value="Znf_SWIM"/>
</dbReference>
<dbReference type="EMBL" id="JBANQN010000012">
    <property type="protein sequence ID" value="KAK6772678.1"/>
    <property type="molecule type" value="Genomic_DNA"/>
</dbReference>
<sequence>MISVIPSTLYLHVVVNTKAVHSMHKHKKCSCGRFQNDEIPCGHGMAVLRYRRLHETDYCSPFYSLKNFEDAYEIPVEPLPCESIWDIPRYVSKPKLMLPGSKRTVGRPQLECWKEFADVKFKRSKVTCRRCRQVGHNRKTCSNYPTPKNDSLFV</sequence>
<evidence type="ECO:0000313" key="6">
    <source>
        <dbReference type="EMBL" id="KAK6772678.1"/>
    </source>
</evidence>
<keyword evidence="3" id="KW-0862">Zinc</keyword>
<dbReference type="AlphaFoldDB" id="A0AAN8Y0L5"/>
<dbReference type="SMART" id="SM00575">
    <property type="entry name" value="ZnF_PMZ"/>
    <property type="match status" value="1"/>
</dbReference>
<dbReference type="InterPro" id="IPR006564">
    <property type="entry name" value="Znf_PMZ"/>
</dbReference>
<dbReference type="Pfam" id="PF04434">
    <property type="entry name" value="SWIM"/>
    <property type="match status" value="1"/>
</dbReference>
<evidence type="ECO:0000256" key="3">
    <source>
        <dbReference type="ARBA" id="ARBA00022833"/>
    </source>
</evidence>
<evidence type="ECO:0000256" key="1">
    <source>
        <dbReference type="ARBA" id="ARBA00022723"/>
    </source>
</evidence>
<keyword evidence="7" id="KW-1185">Reference proteome</keyword>
<dbReference type="PROSITE" id="PS50966">
    <property type="entry name" value="ZF_SWIM"/>
    <property type="match status" value="1"/>
</dbReference>
<organism evidence="6 7">
    <name type="scientific">Solanum bulbocastanum</name>
    <name type="common">Wild potato</name>
    <dbReference type="NCBI Taxonomy" id="147425"/>
    <lineage>
        <taxon>Eukaryota</taxon>
        <taxon>Viridiplantae</taxon>
        <taxon>Streptophyta</taxon>
        <taxon>Embryophyta</taxon>
        <taxon>Tracheophyta</taxon>
        <taxon>Spermatophyta</taxon>
        <taxon>Magnoliopsida</taxon>
        <taxon>eudicotyledons</taxon>
        <taxon>Gunneridae</taxon>
        <taxon>Pentapetalae</taxon>
        <taxon>asterids</taxon>
        <taxon>lamiids</taxon>
        <taxon>Solanales</taxon>
        <taxon>Solanaceae</taxon>
        <taxon>Solanoideae</taxon>
        <taxon>Solaneae</taxon>
        <taxon>Solanum</taxon>
    </lineage>
</organism>
<evidence type="ECO:0000256" key="2">
    <source>
        <dbReference type="ARBA" id="ARBA00022771"/>
    </source>
</evidence>
<feature type="domain" description="SWIM-type" evidence="5">
    <location>
        <begin position="11"/>
        <end position="52"/>
    </location>
</feature>
<accession>A0AAN8Y0L5</accession>
<name>A0AAN8Y0L5_SOLBU</name>
<reference evidence="6 7" key="1">
    <citation type="submission" date="2024-02" db="EMBL/GenBank/DDBJ databases">
        <title>de novo genome assembly of Solanum bulbocastanum strain 11H21.</title>
        <authorList>
            <person name="Hosaka A.J."/>
        </authorList>
    </citation>
    <scope>NUCLEOTIDE SEQUENCE [LARGE SCALE GENOMIC DNA]</scope>
    <source>
        <tissue evidence="6">Young leaves</tissue>
    </source>
</reference>
<proteinExistence type="predicted"/>
<comment type="caution">
    <text evidence="6">The sequence shown here is derived from an EMBL/GenBank/DDBJ whole genome shotgun (WGS) entry which is preliminary data.</text>
</comment>
<dbReference type="GO" id="GO:0008270">
    <property type="term" value="F:zinc ion binding"/>
    <property type="evidence" value="ECO:0007669"/>
    <property type="project" value="UniProtKB-KW"/>
</dbReference>
<dbReference type="Proteomes" id="UP001371456">
    <property type="component" value="Unassembled WGS sequence"/>
</dbReference>
<gene>
    <name evidence="6" type="ORF">RDI58_027916</name>
</gene>
<protein>
    <recommendedName>
        <fullName evidence="5">SWIM-type domain-containing protein</fullName>
    </recommendedName>
</protein>
<keyword evidence="1" id="KW-0479">Metal-binding</keyword>
<evidence type="ECO:0000256" key="4">
    <source>
        <dbReference type="PROSITE-ProRule" id="PRU00325"/>
    </source>
</evidence>